<proteinExistence type="predicted"/>
<dbReference type="SUPFAM" id="SSF47644">
    <property type="entry name" value="Methionine synthase domain"/>
    <property type="match status" value="1"/>
</dbReference>
<evidence type="ECO:0000313" key="3">
    <source>
        <dbReference type="Proteomes" id="UP000614469"/>
    </source>
</evidence>
<dbReference type="Pfam" id="PF02607">
    <property type="entry name" value="B12-binding_2"/>
    <property type="match status" value="1"/>
</dbReference>
<name>A0A8J6THE1_9CHLR</name>
<dbReference type="EMBL" id="JACNJN010000070">
    <property type="protein sequence ID" value="MBC8334500.1"/>
    <property type="molecule type" value="Genomic_DNA"/>
</dbReference>
<protein>
    <submittedName>
        <fullName evidence="2">B12-binding domain-containing protein</fullName>
    </submittedName>
</protein>
<dbReference type="PROSITE" id="PS51337">
    <property type="entry name" value="B12_BINDING_NTER"/>
    <property type="match status" value="1"/>
</dbReference>
<comment type="caution">
    <text evidence="2">The sequence shown here is derived from an EMBL/GenBank/DDBJ whole genome shotgun (WGS) entry which is preliminary data.</text>
</comment>
<reference evidence="2 3" key="1">
    <citation type="submission" date="2020-08" db="EMBL/GenBank/DDBJ databases">
        <title>Bridging the membrane lipid divide: bacteria of the FCB group superphylum have the potential to synthesize archaeal ether lipids.</title>
        <authorList>
            <person name="Villanueva L."/>
            <person name="Von Meijenfeldt F.A.B."/>
            <person name="Westbye A.B."/>
            <person name="Yadav S."/>
            <person name="Hopmans E.C."/>
            <person name="Dutilh B.E."/>
            <person name="Sinninghe Damste J.S."/>
        </authorList>
    </citation>
    <scope>NUCLEOTIDE SEQUENCE [LARGE SCALE GENOMIC DNA]</scope>
    <source>
        <strain evidence="2">NIOZ-UU36</strain>
    </source>
</reference>
<feature type="domain" description="B12-binding N-terminal" evidence="1">
    <location>
        <begin position="1"/>
        <end position="89"/>
    </location>
</feature>
<dbReference type="Gene3D" id="1.10.1240.10">
    <property type="entry name" value="Methionine synthase domain"/>
    <property type="match status" value="1"/>
</dbReference>
<gene>
    <name evidence="2" type="ORF">H8E29_04485</name>
</gene>
<accession>A0A8J6THE1</accession>
<sequence>MTVEMHEKLAQAVIDGDPVRAKALALEAVEKGLDARACITELTKGVQHIGKLHSEGGCSLLDLLNSASAVKVALTILEPVLNKSENREI</sequence>
<organism evidence="2 3">
    <name type="scientific">Candidatus Desulfolinea nitratireducens</name>
    <dbReference type="NCBI Taxonomy" id="2841698"/>
    <lineage>
        <taxon>Bacteria</taxon>
        <taxon>Bacillati</taxon>
        <taxon>Chloroflexota</taxon>
        <taxon>Anaerolineae</taxon>
        <taxon>Anaerolineales</taxon>
        <taxon>Anaerolineales incertae sedis</taxon>
        <taxon>Candidatus Desulfolinea</taxon>
    </lineage>
</organism>
<dbReference type="InterPro" id="IPR036594">
    <property type="entry name" value="Meth_synthase_dom"/>
</dbReference>
<dbReference type="Proteomes" id="UP000614469">
    <property type="component" value="Unassembled WGS sequence"/>
</dbReference>
<evidence type="ECO:0000259" key="1">
    <source>
        <dbReference type="PROSITE" id="PS51337"/>
    </source>
</evidence>
<dbReference type="AlphaFoldDB" id="A0A8J6THE1"/>
<evidence type="ECO:0000313" key="2">
    <source>
        <dbReference type="EMBL" id="MBC8334500.1"/>
    </source>
</evidence>
<dbReference type="SMART" id="SM01018">
    <property type="entry name" value="B12-binding_2"/>
    <property type="match status" value="1"/>
</dbReference>
<dbReference type="InterPro" id="IPR003759">
    <property type="entry name" value="Cbl-bd_cap"/>
</dbReference>